<evidence type="ECO:0000313" key="2">
    <source>
        <dbReference type="Proteomes" id="UP000772434"/>
    </source>
</evidence>
<dbReference type="OrthoDB" id="3045378at2759"/>
<protein>
    <submittedName>
        <fullName evidence="1">Uncharacterized protein</fullName>
    </submittedName>
</protein>
<dbReference type="Proteomes" id="UP000772434">
    <property type="component" value="Unassembled WGS sequence"/>
</dbReference>
<gene>
    <name evidence="1" type="ORF">BDP27DRAFT_1428384</name>
</gene>
<name>A0A9P5PES9_9AGAR</name>
<sequence length="188" mass="21059">MSSSRFPGGNFEPYFNHNRTKGDCIGGFKRKLVTNCFGATLSLFSTTMSARYVKGYALDYEKVANHLDITNCDENMAQIFDVDLSVMEFLRKQTHITGNIHTFTMAYPLGSRRTDSMLVRVLSVGLDALSQDLNELKKKKIEYPQYMKELAEALFSGPDVFEISPQEDPLISAPGVHITYASYAGFPS</sequence>
<evidence type="ECO:0000313" key="1">
    <source>
        <dbReference type="EMBL" id="KAF9061974.1"/>
    </source>
</evidence>
<dbReference type="EMBL" id="JADNRY010000185">
    <property type="protein sequence ID" value="KAF9061974.1"/>
    <property type="molecule type" value="Genomic_DNA"/>
</dbReference>
<accession>A0A9P5PES9</accession>
<reference evidence="1" key="1">
    <citation type="submission" date="2020-11" db="EMBL/GenBank/DDBJ databases">
        <authorList>
            <consortium name="DOE Joint Genome Institute"/>
            <person name="Ahrendt S."/>
            <person name="Riley R."/>
            <person name="Andreopoulos W."/>
            <person name="Labutti K."/>
            <person name="Pangilinan J."/>
            <person name="Ruiz-Duenas F.J."/>
            <person name="Barrasa J.M."/>
            <person name="Sanchez-Garcia M."/>
            <person name="Camarero S."/>
            <person name="Miyauchi S."/>
            <person name="Serrano A."/>
            <person name="Linde D."/>
            <person name="Babiker R."/>
            <person name="Drula E."/>
            <person name="Ayuso-Fernandez I."/>
            <person name="Pacheco R."/>
            <person name="Padilla G."/>
            <person name="Ferreira P."/>
            <person name="Barriuso J."/>
            <person name="Kellner H."/>
            <person name="Castanera R."/>
            <person name="Alfaro M."/>
            <person name="Ramirez L."/>
            <person name="Pisabarro A.G."/>
            <person name="Kuo A."/>
            <person name="Tritt A."/>
            <person name="Lipzen A."/>
            <person name="He G."/>
            <person name="Yan M."/>
            <person name="Ng V."/>
            <person name="Cullen D."/>
            <person name="Martin F."/>
            <person name="Rosso M.-N."/>
            <person name="Henrissat B."/>
            <person name="Hibbett D."/>
            <person name="Martinez A.T."/>
            <person name="Grigoriev I.V."/>
        </authorList>
    </citation>
    <scope>NUCLEOTIDE SEQUENCE</scope>
    <source>
        <strain evidence="1">AH 40177</strain>
    </source>
</reference>
<dbReference type="AlphaFoldDB" id="A0A9P5PES9"/>
<keyword evidence="2" id="KW-1185">Reference proteome</keyword>
<organism evidence="1 2">
    <name type="scientific">Rhodocollybia butyracea</name>
    <dbReference type="NCBI Taxonomy" id="206335"/>
    <lineage>
        <taxon>Eukaryota</taxon>
        <taxon>Fungi</taxon>
        <taxon>Dikarya</taxon>
        <taxon>Basidiomycota</taxon>
        <taxon>Agaricomycotina</taxon>
        <taxon>Agaricomycetes</taxon>
        <taxon>Agaricomycetidae</taxon>
        <taxon>Agaricales</taxon>
        <taxon>Marasmiineae</taxon>
        <taxon>Omphalotaceae</taxon>
        <taxon>Rhodocollybia</taxon>
    </lineage>
</organism>
<proteinExistence type="predicted"/>
<comment type="caution">
    <text evidence="1">The sequence shown here is derived from an EMBL/GenBank/DDBJ whole genome shotgun (WGS) entry which is preliminary data.</text>
</comment>